<keyword evidence="4" id="KW-1185">Reference proteome</keyword>
<dbReference type="OrthoDB" id="5772641at2"/>
<protein>
    <submittedName>
        <fullName evidence="3">Uncharacterized protein</fullName>
    </submittedName>
</protein>
<sequence>MVETVTSPTANHTTNQTGNYTAYVSADGTGWMIDIPDLDRVTYAAHLRDVEDTALDLIAIMTESTPGASDLTIAWPDEIESTLTTINSAKQQAELAQQRAMDTMADAVVQLKSSGQSYRDIGAVLGVSHQRVAQLLSSRKPISESTPGTLRQDHAKQGA</sequence>
<dbReference type="OMA" id="RTHHATP"/>
<dbReference type="EMBL" id="FAUH01000041">
    <property type="protein sequence ID" value="CUU67591.1"/>
    <property type="molecule type" value="Genomic_DNA"/>
</dbReference>
<evidence type="ECO:0000313" key="4">
    <source>
        <dbReference type="Proteomes" id="UP000182498"/>
    </source>
</evidence>
<evidence type="ECO:0000256" key="1">
    <source>
        <dbReference type="SAM" id="Coils"/>
    </source>
</evidence>
<evidence type="ECO:0000256" key="2">
    <source>
        <dbReference type="SAM" id="MobiDB-lite"/>
    </source>
</evidence>
<dbReference type="Proteomes" id="UP000182498">
    <property type="component" value="Unassembled WGS sequence"/>
</dbReference>
<dbReference type="AlphaFoldDB" id="A0A0X8XVC9"/>
<reference evidence="4" key="1">
    <citation type="submission" date="2015-11" db="EMBL/GenBank/DDBJ databases">
        <authorList>
            <person name="Dugat-Bony E."/>
        </authorList>
    </citation>
    <scope>NUCLEOTIDE SEQUENCE [LARGE SCALE GENOMIC DNA]</scope>
    <source>
        <strain evidence="4">Mu292</strain>
    </source>
</reference>
<organism evidence="3 4">
    <name type="scientific">Corynebacterium variabile</name>
    <dbReference type="NCBI Taxonomy" id="1727"/>
    <lineage>
        <taxon>Bacteria</taxon>
        <taxon>Bacillati</taxon>
        <taxon>Actinomycetota</taxon>
        <taxon>Actinomycetes</taxon>
        <taxon>Mycobacteriales</taxon>
        <taxon>Corynebacteriaceae</taxon>
        <taxon>Corynebacterium</taxon>
    </lineage>
</organism>
<proteinExistence type="predicted"/>
<name>A0A0X8XVC9_9CORY</name>
<feature type="region of interest" description="Disordered" evidence="2">
    <location>
        <begin position="137"/>
        <end position="159"/>
    </location>
</feature>
<keyword evidence="1" id="KW-0175">Coiled coil</keyword>
<accession>A0A0X8XVC9</accession>
<feature type="coiled-coil region" evidence="1">
    <location>
        <begin position="79"/>
        <end position="106"/>
    </location>
</feature>
<evidence type="ECO:0000313" key="3">
    <source>
        <dbReference type="EMBL" id="CUU67591.1"/>
    </source>
</evidence>
<gene>
    <name evidence="3" type="ORF">CVAR292_02958</name>
</gene>